<gene>
    <name evidence="6" type="ORF">FTV88_2228</name>
</gene>
<evidence type="ECO:0000313" key="7">
    <source>
        <dbReference type="Proteomes" id="UP000366051"/>
    </source>
</evidence>
<dbReference type="InterPro" id="IPR004291">
    <property type="entry name" value="Transposase_IS66_central"/>
</dbReference>
<dbReference type="PANTHER" id="PTHR33678">
    <property type="entry name" value="BLL1576 PROTEIN"/>
    <property type="match status" value="1"/>
</dbReference>
<evidence type="ECO:0000256" key="1">
    <source>
        <dbReference type="SAM" id="Coils"/>
    </source>
</evidence>
<name>A0A5Q2N404_9FIRM</name>
<accession>A0A5Q2N404</accession>
<evidence type="ECO:0000313" key="6">
    <source>
        <dbReference type="EMBL" id="QGG48326.1"/>
    </source>
</evidence>
<evidence type="ECO:0000259" key="5">
    <source>
        <dbReference type="Pfam" id="PF13817"/>
    </source>
</evidence>
<keyword evidence="1" id="KW-0175">Coiled coil</keyword>
<dbReference type="NCBIfam" id="NF033517">
    <property type="entry name" value="transpos_IS66"/>
    <property type="match status" value="1"/>
</dbReference>
<dbReference type="Pfam" id="PF13817">
    <property type="entry name" value="DDE_Tnp_IS66_C"/>
    <property type="match status" value="1"/>
</dbReference>
<dbReference type="InterPro" id="IPR024474">
    <property type="entry name" value="Znf_dom_IS66"/>
</dbReference>
<dbReference type="AlphaFoldDB" id="A0A5Q2N404"/>
<dbReference type="KEGG" id="hcv:FTV88_2228"/>
<dbReference type="Pfam" id="PF13005">
    <property type="entry name" value="zf-IS66"/>
    <property type="match status" value="1"/>
</dbReference>
<dbReference type="Proteomes" id="UP000366051">
    <property type="component" value="Chromosome"/>
</dbReference>
<dbReference type="EMBL" id="CP045875">
    <property type="protein sequence ID" value="QGG48326.1"/>
    <property type="molecule type" value="Genomic_DNA"/>
</dbReference>
<proteinExistence type="predicted"/>
<feature type="domain" description="Transposase IS66 central" evidence="2">
    <location>
        <begin position="183"/>
        <end position="471"/>
    </location>
</feature>
<feature type="domain" description="Transposase IS66 zinc-finger binding" evidence="3">
    <location>
        <begin position="116"/>
        <end position="160"/>
    </location>
</feature>
<organism evidence="6 7">
    <name type="scientific">Heliorestis convoluta</name>
    <dbReference type="NCBI Taxonomy" id="356322"/>
    <lineage>
        <taxon>Bacteria</taxon>
        <taxon>Bacillati</taxon>
        <taxon>Bacillota</taxon>
        <taxon>Clostridia</taxon>
        <taxon>Eubacteriales</taxon>
        <taxon>Heliobacteriaceae</taxon>
        <taxon>Heliorestis</taxon>
    </lineage>
</organism>
<dbReference type="Pfam" id="PF13007">
    <property type="entry name" value="LZ_Tnp_IS66"/>
    <property type="match status" value="1"/>
</dbReference>
<evidence type="ECO:0000259" key="3">
    <source>
        <dbReference type="Pfam" id="PF13005"/>
    </source>
</evidence>
<dbReference type="Pfam" id="PF03050">
    <property type="entry name" value="DDE_Tnp_IS66"/>
    <property type="match status" value="1"/>
</dbReference>
<keyword evidence="7" id="KW-1185">Reference proteome</keyword>
<dbReference type="InterPro" id="IPR052344">
    <property type="entry name" value="Transposase-related"/>
</dbReference>
<dbReference type="InterPro" id="IPR024463">
    <property type="entry name" value="Transposase_TnpC_homeodom"/>
</dbReference>
<reference evidence="7" key="1">
    <citation type="submission" date="2019-11" db="EMBL/GenBank/DDBJ databases">
        <title>Genome sequence of Heliorestis convoluta strain HH, an alkaliphilic and minimalistic phototrophic bacterium from a soda lake in Egypt.</title>
        <authorList>
            <person name="Dewey E.D."/>
            <person name="Stokes L.M."/>
            <person name="Burchell B.M."/>
            <person name="Shaffer K.N."/>
            <person name="Huntington A.M."/>
            <person name="Baker J.M."/>
            <person name="Nadendla S."/>
            <person name="Giglio M.G."/>
            <person name="Touchman J.W."/>
            <person name="Blankenship R.E."/>
            <person name="Madigan M.T."/>
            <person name="Sattley W.M."/>
        </authorList>
    </citation>
    <scope>NUCLEOTIDE SEQUENCE [LARGE SCALE GENOMIC DNA]</scope>
    <source>
        <strain evidence="7">HH</strain>
    </source>
</reference>
<feature type="domain" description="Transposase IS66 C-terminal" evidence="5">
    <location>
        <begin position="478"/>
        <end position="518"/>
    </location>
</feature>
<dbReference type="PANTHER" id="PTHR33678:SF1">
    <property type="entry name" value="BLL1576 PROTEIN"/>
    <property type="match status" value="1"/>
</dbReference>
<feature type="coiled-coil region" evidence="1">
    <location>
        <begin position="11"/>
        <end position="38"/>
    </location>
</feature>
<dbReference type="InterPro" id="IPR039552">
    <property type="entry name" value="IS66_C"/>
</dbReference>
<sequence length="531" mass="61236">MSNSIDNTESIEYLQNRCKQLEQQNAELMAQLNWLKEQIQLNRHRQYGSSSERTVPGQQELLFNETELEALAPLVEPPIENIEVQPHQRRKKRGSRVVNIEGLPVETIEYRLPEEEKHCACCGGALHEMSTEERQELKIIPAQVKVVKHVRYVYSCRCCEKDAPDADKPLVITAPMPAPVLQKSFVSPSVMAYVMTQKYAYGMPLYRQEQHFLHLGVNLSRQNLANWVLYGANRWLSLLYDRMHHHLLQQKYLYCDETSLQVLHEPGRKAQTNSYMWLYRTGPVGPPIVLFDYQETRAGEHPKKFLSDFRGFLHVDGYSGYHLVENVRLCGCWAHARRKFNEALKALPNQKSSKPVVAQQGLEYCNQLFAIEGDLKEAEVDAKTRYKERLERSKPVLDAFLAWLHTQETKVLPKSSFGQAITYCLNQWEKLEGFLLDGNLEIDNNRSERSLKPFVVGRKNWMFSNTPSGARASAIVYSIIETAKENGLNPFTYLIYLFEQLPNIDTEDEQVLDQLLPWSKESLPNSCLATK</sequence>
<feature type="domain" description="Transposase TnpC homeodomain" evidence="4">
    <location>
        <begin position="34"/>
        <end position="108"/>
    </location>
</feature>
<dbReference type="RefSeq" id="WP_153725535.1">
    <property type="nucleotide sequence ID" value="NZ_CP045875.1"/>
</dbReference>
<dbReference type="OrthoDB" id="9760067at2"/>
<evidence type="ECO:0000259" key="4">
    <source>
        <dbReference type="Pfam" id="PF13007"/>
    </source>
</evidence>
<evidence type="ECO:0000259" key="2">
    <source>
        <dbReference type="Pfam" id="PF03050"/>
    </source>
</evidence>
<protein>
    <submittedName>
        <fullName evidence="6">Transposase IS66</fullName>
    </submittedName>
</protein>